<evidence type="ECO:0000313" key="1">
    <source>
        <dbReference type="EMBL" id="ROP40704.1"/>
    </source>
</evidence>
<reference evidence="1 2" key="1">
    <citation type="submission" date="2018-11" db="EMBL/GenBank/DDBJ databases">
        <title>Sequencing the genomes of 1000 actinobacteria strains.</title>
        <authorList>
            <person name="Klenk H.-P."/>
        </authorList>
    </citation>
    <scope>NUCLEOTIDE SEQUENCE [LARGE SCALE GENOMIC DNA]</scope>
    <source>
        <strain evidence="1 2">DSM 44231</strain>
    </source>
</reference>
<sequence>MTNGKRRGISPELASLRGKVAMAVTRGRRDEEIQYRQELKAALLEQRIQETVASWPPLTPAMRTKLAALLAPVAGGAE</sequence>
<evidence type="ECO:0000313" key="2">
    <source>
        <dbReference type="Proteomes" id="UP000268727"/>
    </source>
</evidence>
<dbReference type="RefSeq" id="WP_123745960.1">
    <property type="nucleotide sequence ID" value="NZ_RJKM01000001.1"/>
</dbReference>
<keyword evidence="2" id="KW-1185">Reference proteome</keyword>
<gene>
    <name evidence="1" type="ORF">EDD40_6121</name>
</gene>
<organism evidence="1 2">
    <name type="scientific">Saccharothrix texasensis</name>
    <dbReference type="NCBI Taxonomy" id="103734"/>
    <lineage>
        <taxon>Bacteria</taxon>
        <taxon>Bacillati</taxon>
        <taxon>Actinomycetota</taxon>
        <taxon>Actinomycetes</taxon>
        <taxon>Pseudonocardiales</taxon>
        <taxon>Pseudonocardiaceae</taxon>
        <taxon>Saccharothrix</taxon>
    </lineage>
</organism>
<dbReference type="AlphaFoldDB" id="A0A3N1HDX3"/>
<accession>A0A3N1HDX3</accession>
<comment type="caution">
    <text evidence="1">The sequence shown here is derived from an EMBL/GenBank/DDBJ whole genome shotgun (WGS) entry which is preliminary data.</text>
</comment>
<dbReference type="EMBL" id="RJKM01000001">
    <property type="protein sequence ID" value="ROP40704.1"/>
    <property type="molecule type" value="Genomic_DNA"/>
</dbReference>
<proteinExistence type="predicted"/>
<protein>
    <submittedName>
        <fullName evidence="1">Uncharacterized protein</fullName>
    </submittedName>
</protein>
<dbReference type="Proteomes" id="UP000268727">
    <property type="component" value="Unassembled WGS sequence"/>
</dbReference>
<name>A0A3N1HDX3_9PSEU</name>